<gene>
    <name evidence="20" type="ORF">GGP82_001685</name>
    <name evidence="21" type="ORF">GGP83_003221</name>
</gene>
<dbReference type="PIRSF" id="PIRSF006404">
    <property type="entry name" value="UCP006404_Pept_M50_CBS"/>
    <property type="match status" value="1"/>
</dbReference>
<organism evidence="21 22">
    <name type="scientific">Salinibacter ruber</name>
    <dbReference type="NCBI Taxonomy" id="146919"/>
    <lineage>
        <taxon>Bacteria</taxon>
        <taxon>Pseudomonadati</taxon>
        <taxon>Rhodothermota</taxon>
        <taxon>Rhodothermia</taxon>
        <taxon>Rhodothermales</taxon>
        <taxon>Salinibacteraceae</taxon>
        <taxon>Salinibacter</taxon>
    </lineage>
</organism>
<evidence type="ECO:0000256" key="10">
    <source>
        <dbReference type="ARBA" id="ARBA00022989"/>
    </source>
</evidence>
<dbReference type="InterPro" id="IPR016483">
    <property type="entry name" value="UCP006404_Pept_M50_CBS"/>
</dbReference>
<dbReference type="Proteomes" id="UP001155034">
    <property type="component" value="Unassembled WGS sequence"/>
</dbReference>
<evidence type="ECO:0000256" key="9">
    <source>
        <dbReference type="ARBA" id="ARBA00022833"/>
    </source>
</evidence>
<keyword evidence="12 17" id="KW-0129">CBS domain</keyword>
<keyword evidence="5 14" id="KW-0812">Transmembrane</keyword>
<keyword evidence="6 14" id="KW-0479">Metal-binding</keyword>
<dbReference type="RefSeq" id="WP_118830486.1">
    <property type="nucleotide sequence ID" value="NZ_CALTSD010000034.1"/>
</dbReference>
<accession>A0A9X2PL86</accession>
<comment type="similarity">
    <text evidence="2 14">Belongs to the peptidase M50B family.</text>
</comment>
<feature type="compositionally biased region" description="Basic and acidic residues" evidence="18">
    <location>
        <begin position="361"/>
        <end position="380"/>
    </location>
</feature>
<evidence type="ECO:0000256" key="11">
    <source>
        <dbReference type="ARBA" id="ARBA00023049"/>
    </source>
</evidence>
<keyword evidence="13 14" id="KW-0472">Membrane</keyword>
<dbReference type="GO" id="GO:0008237">
    <property type="term" value="F:metallopeptidase activity"/>
    <property type="evidence" value="ECO:0007669"/>
    <property type="project" value="UniProtKB-UniRule"/>
</dbReference>
<name>A0A9X2PL86_9BACT</name>
<evidence type="ECO:0000256" key="1">
    <source>
        <dbReference type="ARBA" id="ARBA00004651"/>
    </source>
</evidence>
<feature type="region of interest" description="Disordered" evidence="18">
    <location>
        <begin position="361"/>
        <end position="391"/>
    </location>
</feature>
<dbReference type="Pfam" id="PF02163">
    <property type="entry name" value="Peptidase_M50"/>
    <property type="match status" value="2"/>
</dbReference>
<evidence type="ECO:0000256" key="17">
    <source>
        <dbReference type="PROSITE-ProRule" id="PRU00703"/>
    </source>
</evidence>
<dbReference type="CDD" id="cd06164">
    <property type="entry name" value="S2P-M50_SpoIVFB_CBS"/>
    <property type="match status" value="1"/>
</dbReference>
<feature type="transmembrane region" description="Helical" evidence="14">
    <location>
        <begin position="7"/>
        <end position="33"/>
    </location>
</feature>
<dbReference type="GO" id="GO:0046872">
    <property type="term" value="F:metal ion binding"/>
    <property type="evidence" value="ECO:0007669"/>
    <property type="project" value="UniProtKB-UniRule"/>
</dbReference>
<dbReference type="EMBL" id="JANUBB010000020">
    <property type="protein sequence ID" value="MCS3953246.1"/>
    <property type="molecule type" value="Genomic_DNA"/>
</dbReference>
<dbReference type="InterPro" id="IPR008915">
    <property type="entry name" value="Peptidase_M50"/>
</dbReference>
<evidence type="ECO:0000259" key="19">
    <source>
        <dbReference type="PROSITE" id="PS51371"/>
    </source>
</evidence>
<evidence type="ECO:0000256" key="5">
    <source>
        <dbReference type="ARBA" id="ARBA00022692"/>
    </source>
</evidence>
<evidence type="ECO:0000256" key="8">
    <source>
        <dbReference type="ARBA" id="ARBA00022801"/>
    </source>
</evidence>
<evidence type="ECO:0000256" key="13">
    <source>
        <dbReference type="ARBA" id="ARBA00023136"/>
    </source>
</evidence>
<feature type="transmembrane region" description="Helical" evidence="14">
    <location>
        <begin position="192"/>
        <end position="218"/>
    </location>
</feature>
<evidence type="ECO:0000256" key="15">
    <source>
        <dbReference type="PIRSR" id="PIRSR006404-1"/>
    </source>
</evidence>
<comment type="subcellular location">
    <subcellularLocation>
        <location evidence="1 14">Cell membrane</location>
        <topology evidence="1 14">Multi-pass membrane protein</topology>
    </subcellularLocation>
</comment>
<keyword evidence="7" id="KW-0677">Repeat</keyword>
<dbReference type="SMART" id="SM00116">
    <property type="entry name" value="CBS"/>
    <property type="match status" value="2"/>
</dbReference>
<comment type="cofactor">
    <cofactor evidence="14 16">
        <name>Zn(2+)</name>
        <dbReference type="ChEBI" id="CHEBI:29105"/>
    </cofactor>
    <text evidence="14 16">Binds 1 zinc ion per subunit.</text>
</comment>
<dbReference type="PANTHER" id="PTHR39188:SF3">
    <property type="entry name" value="STAGE IV SPORULATION PROTEIN FB"/>
    <property type="match status" value="1"/>
</dbReference>
<feature type="transmembrane region" description="Helical" evidence="14">
    <location>
        <begin position="39"/>
        <end position="59"/>
    </location>
</feature>
<keyword evidence="9 14" id="KW-0862">Zinc</keyword>
<evidence type="ECO:0000313" key="22">
    <source>
        <dbReference type="Proteomes" id="UP001155010"/>
    </source>
</evidence>
<evidence type="ECO:0000256" key="2">
    <source>
        <dbReference type="ARBA" id="ARBA00007931"/>
    </source>
</evidence>
<dbReference type="SUPFAM" id="SSF54631">
    <property type="entry name" value="CBS-domain pair"/>
    <property type="match status" value="1"/>
</dbReference>
<reference evidence="21" key="1">
    <citation type="submission" date="2022-08" db="EMBL/GenBank/DDBJ databases">
        <title>Genomic Encyclopedia of Type Strains, Phase V (KMG-V): Genome sequencing to study the core and pangenomes of soil and plant-associated prokaryotes.</title>
        <authorList>
            <person name="Whitman W."/>
        </authorList>
    </citation>
    <scope>NUCLEOTIDE SEQUENCE</scope>
    <source>
        <strain evidence="20">SP2016B</strain>
        <strain evidence="21">SP2017</strain>
    </source>
</reference>
<keyword evidence="8 14" id="KW-0378">Hydrolase</keyword>
<evidence type="ECO:0000313" key="21">
    <source>
        <dbReference type="EMBL" id="MCS3953246.1"/>
    </source>
</evidence>
<feature type="transmembrane region" description="Helical" evidence="14">
    <location>
        <begin position="142"/>
        <end position="159"/>
    </location>
</feature>
<dbReference type="Pfam" id="PF00571">
    <property type="entry name" value="CBS"/>
    <property type="match status" value="2"/>
</dbReference>
<dbReference type="PROSITE" id="PS51371">
    <property type="entry name" value="CBS"/>
    <property type="match status" value="2"/>
</dbReference>
<feature type="active site" evidence="15">
    <location>
        <position position="60"/>
    </location>
</feature>
<dbReference type="AlphaFoldDB" id="A0A9X2PL86"/>
<feature type="binding site" evidence="16">
    <location>
        <position position="59"/>
    </location>
    <ligand>
        <name>Zn(2+)</name>
        <dbReference type="ChEBI" id="CHEBI:29105"/>
        <note>catalytic</note>
    </ligand>
</feature>
<sequence length="391" mass="41629">MKRSLRVGSVAGIGIFLHWTFLLLVAAIFAYYYVQSQSLGAALSGMGLILGVFVCVILHELGHALTARRFGVPTRSITLYPIGGLARLERIPSEPMKEFWIAIGGPAVNVVIAFALALVLLVTGGTLAPVALEAPGSHALASLMWINAVLAVFNMLPAFPMDGGRVLRALLALRWDYAQATQTAANVGQGMAVLFGLVGIMTWNPVLLFIALFVYVGAQQESKQAMYRAFTEGTPVREAMVTRFATLTVDDTLDDAVDALLAGTDHDFPVLEAGTVVGLLRRKQLIQALSEHGRDTPVAEVADADCFTTAPSAPLDEVFQQMNARSCSTVPVVDGGQLVGLLTLENVGELIMVSSALETRSHSRVPRDQLSEAPLRERPDGAASSGAPPVP</sequence>
<dbReference type="GO" id="GO:0006508">
    <property type="term" value="P:proteolysis"/>
    <property type="evidence" value="ECO:0007669"/>
    <property type="project" value="UniProtKB-KW"/>
</dbReference>
<evidence type="ECO:0000256" key="6">
    <source>
        <dbReference type="ARBA" id="ARBA00022723"/>
    </source>
</evidence>
<dbReference type="Gene3D" id="3.10.580.10">
    <property type="entry name" value="CBS-domain"/>
    <property type="match status" value="2"/>
</dbReference>
<keyword evidence="3 14" id="KW-1003">Cell membrane</keyword>
<feature type="domain" description="CBS" evidence="19">
    <location>
        <begin position="240"/>
        <end position="296"/>
    </location>
</feature>
<evidence type="ECO:0000256" key="12">
    <source>
        <dbReference type="ARBA" id="ARBA00023122"/>
    </source>
</evidence>
<protein>
    <recommendedName>
        <fullName evidence="14">Zinc metalloprotease</fullName>
    </recommendedName>
</protein>
<keyword evidence="4 14" id="KW-0645">Protease</keyword>
<feature type="domain" description="CBS" evidence="19">
    <location>
        <begin position="302"/>
        <end position="359"/>
    </location>
</feature>
<dbReference type="InterPro" id="IPR000644">
    <property type="entry name" value="CBS_dom"/>
</dbReference>
<keyword evidence="11 14" id="KW-0482">Metalloprotease</keyword>
<evidence type="ECO:0000256" key="7">
    <source>
        <dbReference type="ARBA" id="ARBA00022737"/>
    </source>
</evidence>
<evidence type="ECO:0000256" key="3">
    <source>
        <dbReference type="ARBA" id="ARBA00022475"/>
    </source>
</evidence>
<dbReference type="Proteomes" id="UP001155010">
    <property type="component" value="Unassembled WGS sequence"/>
</dbReference>
<evidence type="ECO:0000256" key="18">
    <source>
        <dbReference type="SAM" id="MobiDB-lite"/>
    </source>
</evidence>
<dbReference type="InterPro" id="IPR046342">
    <property type="entry name" value="CBS_dom_sf"/>
</dbReference>
<evidence type="ECO:0000313" key="20">
    <source>
        <dbReference type="EMBL" id="MCS3865136.1"/>
    </source>
</evidence>
<evidence type="ECO:0000256" key="4">
    <source>
        <dbReference type="ARBA" id="ARBA00022670"/>
    </source>
</evidence>
<dbReference type="GO" id="GO:0005886">
    <property type="term" value="C:plasma membrane"/>
    <property type="evidence" value="ECO:0007669"/>
    <property type="project" value="UniProtKB-SubCell"/>
</dbReference>
<feature type="binding site" evidence="16">
    <location>
        <position position="162"/>
    </location>
    <ligand>
        <name>Zn(2+)</name>
        <dbReference type="ChEBI" id="CHEBI:29105"/>
        <note>catalytic</note>
    </ligand>
</feature>
<comment type="caution">
    <text evidence="21">The sequence shown here is derived from an EMBL/GenBank/DDBJ whole genome shotgun (WGS) entry which is preliminary data.</text>
</comment>
<feature type="transmembrane region" description="Helical" evidence="14">
    <location>
        <begin position="99"/>
        <end position="122"/>
    </location>
</feature>
<dbReference type="EMBL" id="JANTYZ010000003">
    <property type="protein sequence ID" value="MCS3865136.1"/>
    <property type="molecule type" value="Genomic_DNA"/>
</dbReference>
<keyword evidence="10 14" id="KW-1133">Transmembrane helix</keyword>
<evidence type="ECO:0000256" key="14">
    <source>
        <dbReference type="PIRNR" id="PIRNR006404"/>
    </source>
</evidence>
<evidence type="ECO:0000256" key="16">
    <source>
        <dbReference type="PIRSR" id="PIRSR006404-2"/>
    </source>
</evidence>
<feature type="binding site" evidence="16">
    <location>
        <position position="63"/>
    </location>
    <ligand>
        <name>Zn(2+)</name>
        <dbReference type="ChEBI" id="CHEBI:29105"/>
        <note>catalytic</note>
    </ligand>
</feature>
<dbReference type="PANTHER" id="PTHR39188">
    <property type="entry name" value="MEMBRANE-ASSOCIATED ZINC METALLOPROTEASE M50B"/>
    <property type="match status" value="1"/>
</dbReference>
<proteinExistence type="inferred from homology"/>